<proteinExistence type="predicted"/>
<protein>
    <recommendedName>
        <fullName evidence="4">Embryo surrounding factor 1 brassicaceae domain-containing protein</fullName>
    </recommendedName>
</protein>
<sequence length="88" mass="9952">MRNNIAVAMLSFAMIFGPTECDLTTINSTTSLDGRKVKIIFCSKVDCDYFDPGNGSICYCCPDYSRREYCHLTREECRANCALCRPKC</sequence>
<dbReference type="EMBL" id="CM000762">
    <property type="protein sequence ID" value="OQU86078.1"/>
    <property type="molecule type" value="Genomic_DNA"/>
</dbReference>
<dbReference type="Gramene" id="OQU86078">
    <property type="protein sequence ID" value="OQU86078"/>
    <property type="gene ID" value="SORBI_3003G010033"/>
</dbReference>
<dbReference type="OMA" id="SRREYCH"/>
<keyword evidence="3" id="KW-1185">Reference proteome</keyword>
<feature type="signal peptide" evidence="1">
    <location>
        <begin position="1"/>
        <end position="21"/>
    </location>
</feature>
<keyword evidence="1" id="KW-0732">Signal</keyword>
<name>A0A1W0VVB0_SORBI</name>
<dbReference type="Proteomes" id="UP000000768">
    <property type="component" value="Chromosome 3"/>
</dbReference>
<evidence type="ECO:0008006" key="4">
    <source>
        <dbReference type="Google" id="ProtNLM"/>
    </source>
</evidence>
<dbReference type="AlphaFoldDB" id="A0A1W0VVB0"/>
<gene>
    <name evidence="2" type="ORF">SORBI_3003G010033</name>
</gene>
<evidence type="ECO:0000313" key="3">
    <source>
        <dbReference type="Proteomes" id="UP000000768"/>
    </source>
</evidence>
<dbReference type="InParanoid" id="A0A1W0VVB0"/>
<reference evidence="3" key="2">
    <citation type="journal article" date="2018" name="Plant J.">
        <title>The Sorghum bicolor reference genome: improved assembly, gene annotations, a transcriptome atlas, and signatures of genome organization.</title>
        <authorList>
            <person name="McCormick R.F."/>
            <person name="Truong S.K."/>
            <person name="Sreedasyam A."/>
            <person name="Jenkins J."/>
            <person name="Shu S."/>
            <person name="Sims D."/>
            <person name="Kennedy M."/>
            <person name="Amirebrahimi M."/>
            <person name="Weers B.D."/>
            <person name="McKinley B."/>
            <person name="Mattison A."/>
            <person name="Morishige D.T."/>
            <person name="Grimwood J."/>
            <person name="Schmutz J."/>
            <person name="Mullet J.E."/>
        </authorList>
    </citation>
    <scope>NUCLEOTIDE SEQUENCE [LARGE SCALE GENOMIC DNA]</scope>
    <source>
        <strain evidence="3">cv. BTx623</strain>
    </source>
</reference>
<reference evidence="2 3" key="1">
    <citation type="journal article" date="2009" name="Nature">
        <title>The Sorghum bicolor genome and the diversification of grasses.</title>
        <authorList>
            <person name="Paterson A.H."/>
            <person name="Bowers J.E."/>
            <person name="Bruggmann R."/>
            <person name="Dubchak I."/>
            <person name="Grimwood J."/>
            <person name="Gundlach H."/>
            <person name="Haberer G."/>
            <person name="Hellsten U."/>
            <person name="Mitros T."/>
            <person name="Poliakov A."/>
            <person name="Schmutz J."/>
            <person name="Spannagl M."/>
            <person name="Tang H."/>
            <person name="Wang X."/>
            <person name="Wicker T."/>
            <person name="Bharti A.K."/>
            <person name="Chapman J."/>
            <person name="Feltus F.A."/>
            <person name="Gowik U."/>
            <person name="Grigoriev I.V."/>
            <person name="Lyons E."/>
            <person name="Maher C.A."/>
            <person name="Martis M."/>
            <person name="Narechania A."/>
            <person name="Otillar R.P."/>
            <person name="Penning B.W."/>
            <person name="Salamov A.A."/>
            <person name="Wang Y."/>
            <person name="Zhang L."/>
            <person name="Carpita N.C."/>
            <person name="Freeling M."/>
            <person name="Gingle A.R."/>
            <person name="Hash C.T."/>
            <person name="Keller B."/>
            <person name="Klein P."/>
            <person name="Kresovich S."/>
            <person name="McCann M.C."/>
            <person name="Ming R."/>
            <person name="Peterson D.G."/>
            <person name="Mehboob-ur-Rahman"/>
            <person name="Ware D."/>
            <person name="Westhoff P."/>
            <person name="Mayer K.F."/>
            <person name="Messing J."/>
            <person name="Rokhsar D.S."/>
        </authorList>
    </citation>
    <scope>NUCLEOTIDE SEQUENCE [LARGE SCALE GENOMIC DNA]</scope>
    <source>
        <strain evidence="3">cv. BTx623</strain>
    </source>
</reference>
<feature type="chain" id="PRO_5012709473" description="Embryo surrounding factor 1 brassicaceae domain-containing protein" evidence="1">
    <location>
        <begin position="22"/>
        <end position="88"/>
    </location>
</feature>
<evidence type="ECO:0000313" key="2">
    <source>
        <dbReference type="EMBL" id="OQU86078.1"/>
    </source>
</evidence>
<accession>A0A1W0VVB0</accession>
<organism evidence="2 3">
    <name type="scientific">Sorghum bicolor</name>
    <name type="common">Sorghum</name>
    <name type="synonym">Sorghum vulgare</name>
    <dbReference type="NCBI Taxonomy" id="4558"/>
    <lineage>
        <taxon>Eukaryota</taxon>
        <taxon>Viridiplantae</taxon>
        <taxon>Streptophyta</taxon>
        <taxon>Embryophyta</taxon>
        <taxon>Tracheophyta</taxon>
        <taxon>Spermatophyta</taxon>
        <taxon>Magnoliopsida</taxon>
        <taxon>Liliopsida</taxon>
        <taxon>Poales</taxon>
        <taxon>Poaceae</taxon>
        <taxon>PACMAD clade</taxon>
        <taxon>Panicoideae</taxon>
        <taxon>Andropogonodae</taxon>
        <taxon>Andropogoneae</taxon>
        <taxon>Sorghinae</taxon>
        <taxon>Sorghum</taxon>
    </lineage>
</organism>
<evidence type="ECO:0000256" key="1">
    <source>
        <dbReference type="SAM" id="SignalP"/>
    </source>
</evidence>